<evidence type="ECO:0000313" key="2">
    <source>
        <dbReference type="Proteomes" id="UP000824469"/>
    </source>
</evidence>
<comment type="caution">
    <text evidence="1">The sequence shown here is derived from an EMBL/GenBank/DDBJ whole genome shotgun (WGS) entry which is preliminary data.</text>
</comment>
<accession>A0AA38KWS7</accession>
<dbReference type="Proteomes" id="UP000824469">
    <property type="component" value="Unassembled WGS sequence"/>
</dbReference>
<name>A0AA38KWS7_TAXCH</name>
<feature type="non-terminal residue" evidence="1">
    <location>
        <position position="67"/>
    </location>
</feature>
<protein>
    <submittedName>
        <fullName evidence="1">Uncharacterized protein</fullName>
    </submittedName>
</protein>
<dbReference type="EMBL" id="JAHRHJ020000006">
    <property type="protein sequence ID" value="KAH9310548.1"/>
    <property type="molecule type" value="Genomic_DNA"/>
</dbReference>
<sequence length="67" mass="8234">NLCTFGMISWRRSWRTRKHEHVWDDKLEEEVENRKKKRDTHARRKWKFAWPEGNMIEGLTINPIIGD</sequence>
<dbReference type="AlphaFoldDB" id="A0AA38KWS7"/>
<evidence type="ECO:0000313" key="1">
    <source>
        <dbReference type="EMBL" id="KAH9310548.1"/>
    </source>
</evidence>
<reference evidence="1 2" key="1">
    <citation type="journal article" date="2021" name="Nat. Plants">
        <title>The Taxus genome provides insights into paclitaxel biosynthesis.</title>
        <authorList>
            <person name="Xiong X."/>
            <person name="Gou J."/>
            <person name="Liao Q."/>
            <person name="Li Y."/>
            <person name="Zhou Q."/>
            <person name="Bi G."/>
            <person name="Li C."/>
            <person name="Du R."/>
            <person name="Wang X."/>
            <person name="Sun T."/>
            <person name="Guo L."/>
            <person name="Liang H."/>
            <person name="Lu P."/>
            <person name="Wu Y."/>
            <person name="Zhang Z."/>
            <person name="Ro D.K."/>
            <person name="Shang Y."/>
            <person name="Huang S."/>
            <person name="Yan J."/>
        </authorList>
    </citation>
    <scope>NUCLEOTIDE SEQUENCE [LARGE SCALE GENOMIC DNA]</scope>
    <source>
        <strain evidence="1">Ta-2019</strain>
    </source>
</reference>
<proteinExistence type="predicted"/>
<feature type="non-terminal residue" evidence="1">
    <location>
        <position position="1"/>
    </location>
</feature>
<keyword evidence="2" id="KW-1185">Reference proteome</keyword>
<organism evidence="1 2">
    <name type="scientific">Taxus chinensis</name>
    <name type="common">Chinese yew</name>
    <name type="synonym">Taxus wallichiana var. chinensis</name>
    <dbReference type="NCBI Taxonomy" id="29808"/>
    <lineage>
        <taxon>Eukaryota</taxon>
        <taxon>Viridiplantae</taxon>
        <taxon>Streptophyta</taxon>
        <taxon>Embryophyta</taxon>
        <taxon>Tracheophyta</taxon>
        <taxon>Spermatophyta</taxon>
        <taxon>Pinopsida</taxon>
        <taxon>Pinidae</taxon>
        <taxon>Conifers II</taxon>
        <taxon>Cupressales</taxon>
        <taxon>Taxaceae</taxon>
        <taxon>Taxus</taxon>
    </lineage>
</organism>
<gene>
    <name evidence="1" type="ORF">KI387_025583</name>
</gene>